<dbReference type="GO" id="GO:0007165">
    <property type="term" value="P:signal transduction"/>
    <property type="evidence" value="ECO:0007669"/>
    <property type="project" value="InterPro"/>
</dbReference>
<dbReference type="STRING" id="1447883.A0A2B7Z4H2"/>
<dbReference type="Proteomes" id="UP000224634">
    <property type="component" value="Unassembled WGS sequence"/>
</dbReference>
<feature type="domain" description="Ras-associating" evidence="2">
    <location>
        <begin position="45"/>
        <end position="120"/>
    </location>
</feature>
<reference evidence="3 4" key="1">
    <citation type="submission" date="2017-10" db="EMBL/GenBank/DDBJ databases">
        <title>Comparative genomics in systemic dimorphic fungi from Ajellomycetaceae.</title>
        <authorList>
            <person name="Munoz J.F."/>
            <person name="Mcewen J.G."/>
            <person name="Clay O.K."/>
            <person name="Cuomo C.A."/>
        </authorList>
    </citation>
    <scope>NUCLEOTIDE SEQUENCE [LARGE SCALE GENOMIC DNA]</scope>
    <source>
        <strain evidence="3 4">UAMH7299</strain>
    </source>
</reference>
<evidence type="ECO:0000313" key="3">
    <source>
        <dbReference type="EMBL" id="PGH27727.1"/>
    </source>
</evidence>
<evidence type="ECO:0000256" key="1">
    <source>
        <dbReference type="SAM" id="MobiDB-lite"/>
    </source>
</evidence>
<dbReference type="Pfam" id="PF00788">
    <property type="entry name" value="RA"/>
    <property type="match status" value="1"/>
</dbReference>
<dbReference type="PROSITE" id="PS50200">
    <property type="entry name" value="RA"/>
    <property type="match status" value="1"/>
</dbReference>
<evidence type="ECO:0000313" key="4">
    <source>
        <dbReference type="Proteomes" id="UP000224634"/>
    </source>
</evidence>
<comment type="caution">
    <text evidence="3">The sequence shown here is derived from an EMBL/GenBank/DDBJ whole genome shotgun (WGS) entry which is preliminary data.</text>
</comment>
<dbReference type="Gene3D" id="3.10.20.90">
    <property type="entry name" value="Phosphatidylinositol 3-kinase Catalytic Subunit, Chain A, domain 1"/>
    <property type="match status" value="1"/>
</dbReference>
<gene>
    <name evidence="3" type="ORF">AJ80_00514</name>
</gene>
<proteinExistence type="predicted"/>
<dbReference type="OrthoDB" id="445896at2759"/>
<sequence>MEENPVLAEDHGEVMEAPSPYETSDSPPLADDDLPTATNDLSQKLRVKKHEPTWKLLELTMKRYKLNGKWEDYALYIVYSEGKEEEPLQRRLELSEYPLPLFKRLHAKGKKPRFMLRKNN</sequence>
<keyword evidence="4" id="KW-1185">Reference proteome</keyword>
<name>A0A2B7Z4H2_POLH7</name>
<dbReference type="InterPro" id="IPR000159">
    <property type="entry name" value="RA_dom"/>
</dbReference>
<dbReference type="AlphaFoldDB" id="A0A2B7Z4H2"/>
<dbReference type="InterPro" id="IPR029071">
    <property type="entry name" value="Ubiquitin-like_domsf"/>
</dbReference>
<protein>
    <recommendedName>
        <fullName evidence="2">Ras-associating domain-containing protein</fullName>
    </recommendedName>
</protein>
<accession>A0A2B7Z4H2</accession>
<dbReference type="SUPFAM" id="SSF54236">
    <property type="entry name" value="Ubiquitin-like"/>
    <property type="match status" value="1"/>
</dbReference>
<feature type="region of interest" description="Disordered" evidence="1">
    <location>
        <begin position="1"/>
        <end position="43"/>
    </location>
</feature>
<evidence type="ECO:0000259" key="2">
    <source>
        <dbReference type="PROSITE" id="PS50200"/>
    </source>
</evidence>
<dbReference type="EMBL" id="PDNA01000004">
    <property type="protein sequence ID" value="PGH27727.1"/>
    <property type="molecule type" value="Genomic_DNA"/>
</dbReference>
<organism evidence="3 4">
    <name type="scientific">Polytolypa hystricis (strain UAMH7299)</name>
    <dbReference type="NCBI Taxonomy" id="1447883"/>
    <lineage>
        <taxon>Eukaryota</taxon>
        <taxon>Fungi</taxon>
        <taxon>Dikarya</taxon>
        <taxon>Ascomycota</taxon>
        <taxon>Pezizomycotina</taxon>
        <taxon>Eurotiomycetes</taxon>
        <taxon>Eurotiomycetidae</taxon>
        <taxon>Onygenales</taxon>
        <taxon>Onygenales incertae sedis</taxon>
        <taxon>Polytolypa</taxon>
    </lineage>
</organism>